<proteinExistence type="predicted"/>
<dbReference type="Proteomes" id="UP000019050">
    <property type="component" value="Unassembled WGS sequence"/>
</dbReference>
<dbReference type="EMBL" id="ACIN03000013">
    <property type="protein sequence ID" value="ESK65316.1"/>
    <property type="molecule type" value="Genomic_DNA"/>
</dbReference>
<accession>W1Q2M4</accession>
<dbReference type="STRING" id="592010.GCWU000182_001477"/>
<dbReference type="eggNOG" id="ENOG50304U8">
    <property type="taxonomic scope" value="Bacteria"/>
</dbReference>
<evidence type="ECO:0000313" key="2">
    <source>
        <dbReference type="Proteomes" id="UP000019050"/>
    </source>
</evidence>
<protein>
    <recommendedName>
        <fullName evidence="3">DUF3310 domain-containing protein</fullName>
    </recommendedName>
</protein>
<dbReference type="GeneID" id="84817977"/>
<evidence type="ECO:0008006" key="3">
    <source>
        <dbReference type="Google" id="ProtNLM"/>
    </source>
</evidence>
<dbReference type="AlphaFoldDB" id="W1Q2M4"/>
<reference evidence="1" key="1">
    <citation type="submission" date="2013-06" db="EMBL/GenBank/DDBJ databases">
        <authorList>
            <person name="Weinstock G."/>
            <person name="Sodergren E."/>
            <person name="Clifton S."/>
            <person name="Fulton L."/>
            <person name="Fulton B."/>
            <person name="Courtney L."/>
            <person name="Fronick C."/>
            <person name="Harrison M."/>
            <person name="Strong C."/>
            <person name="Farmer C."/>
            <person name="Delahaunty K."/>
            <person name="Markovic C."/>
            <person name="Hall O."/>
            <person name="Minx P."/>
            <person name="Tomlinson C."/>
            <person name="Mitreva M."/>
            <person name="Nelson J."/>
            <person name="Hou S."/>
            <person name="Wollam A."/>
            <person name="Pepin K.H."/>
            <person name="Johnson M."/>
            <person name="Bhonagiri V."/>
            <person name="Nash W.E."/>
            <person name="Warren W."/>
            <person name="Chinwalla A."/>
            <person name="Mardis E.R."/>
            <person name="Wilson R.K."/>
        </authorList>
    </citation>
    <scope>NUCLEOTIDE SEQUENCE [LARGE SCALE GENOMIC DNA]</scope>
    <source>
        <strain evidence="1">ATCC 49176</strain>
    </source>
</reference>
<evidence type="ECO:0000313" key="1">
    <source>
        <dbReference type="EMBL" id="ESK65316.1"/>
    </source>
</evidence>
<dbReference type="OrthoDB" id="1684418at2"/>
<keyword evidence="2" id="KW-1185">Reference proteome</keyword>
<dbReference type="Pfam" id="PF11753">
    <property type="entry name" value="DUF3310"/>
    <property type="match status" value="1"/>
</dbReference>
<comment type="caution">
    <text evidence="1">The sequence shown here is derived from an EMBL/GenBank/DDBJ whole genome shotgun (WGS) entry which is preliminary data.</text>
</comment>
<name>W1Q2M4_ABIDE</name>
<dbReference type="HOGENOM" id="CLU_145435_5_1_9"/>
<sequence>MKKKEIYLGGELVYTSDDTPDTDPVQPNHYRQGKTDLFETWYLTYPFNEFRAIMKSHIAKYLHRYQDKNGTEDLDKASYCIKRLREYEEREANV</sequence>
<dbReference type="RefSeq" id="WP_023392119.1">
    <property type="nucleotide sequence ID" value="NZ_KI535340.1"/>
</dbReference>
<organism evidence="1 2">
    <name type="scientific">Abiotrophia defectiva ATCC 49176</name>
    <dbReference type="NCBI Taxonomy" id="592010"/>
    <lineage>
        <taxon>Bacteria</taxon>
        <taxon>Bacillati</taxon>
        <taxon>Bacillota</taxon>
        <taxon>Bacilli</taxon>
        <taxon>Lactobacillales</taxon>
        <taxon>Aerococcaceae</taxon>
        <taxon>Abiotrophia</taxon>
    </lineage>
</organism>
<dbReference type="InterPro" id="IPR021739">
    <property type="entry name" value="SaV-like"/>
</dbReference>
<gene>
    <name evidence="1" type="ORF">GCWU000182_001477</name>
</gene>